<evidence type="ECO:0008006" key="3">
    <source>
        <dbReference type="Google" id="ProtNLM"/>
    </source>
</evidence>
<evidence type="ECO:0000313" key="2">
    <source>
        <dbReference type="Proteomes" id="UP000279457"/>
    </source>
</evidence>
<dbReference type="Proteomes" id="UP000279457">
    <property type="component" value="Unassembled WGS sequence"/>
</dbReference>
<organism evidence="1 2">
    <name type="scientific">Erwinia psidii</name>
    <dbReference type="NCBI Taxonomy" id="69224"/>
    <lineage>
        <taxon>Bacteria</taxon>
        <taxon>Pseudomonadati</taxon>
        <taxon>Pseudomonadota</taxon>
        <taxon>Gammaproteobacteria</taxon>
        <taxon>Enterobacterales</taxon>
        <taxon>Erwiniaceae</taxon>
        <taxon>Erwinia</taxon>
    </lineage>
</organism>
<dbReference type="OrthoDB" id="9014021at2"/>
<dbReference type="AlphaFoldDB" id="A0A3N6SIG5"/>
<evidence type="ECO:0000313" key="1">
    <source>
        <dbReference type="EMBL" id="RQM39743.1"/>
    </source>
</evidence>
<gene>
    <name evidence="1" type="ORF">EB241_04635</name>
</gene>
<name>A0A3N6SIG5_9GAMM</name>
<dbReference type="RefSeq" id="WP_124232009.1">
    <property type="nucleotide sequence ID" value="NZ_RHHM01000002.1"/>
</dbReference>
<dbReference type="EMBL" id="RHHM01000002">
    <property type="protein sequence ID" value="RQM39743.1"/>
    <property type="molecule type" value="Genomic_DNA"/>
</dbReference>
<accession>A0A3N6SIG5</accession>
<protein>
    <recommendedName>
        <fullName evidence="3">DUF3396 domain-containing protein</fullName>
    </recommendedName>
</protein>
<comment type="caution">
    <text evidence="1">The sequence shown here is derived from an EMBL/GenBank/DDBJ whole genome shotgun (WGS) entry which is preliminary data.</text>
</comment>
<keyword evidence="2" id="KW-1185">Reference proteome</keyword>
<proteinExistence type="predicted"/>
<sequence length="265" mass="30345">MYTAIAIYGTDSILPEKALFLGRAFFRYVNLPITNTGYYKYLSNGDHEGDHEIINVSVDELENKINNKNATSFRLYSEKKGCSPWLASFGYTTNDFGGFFHLDAQYPNKLQSYDEIIDFIEELSNTVNLTYGIVYSCDKMNKAFYYAAGNNLANIYPYENSSLFKKDTPGRYHGQESYKKNKLRMAYPLNIMNENHLLIDVNGLALREWILEDKNHGTLEKLSNGAWLWKIESSIIDSVNKYLGDCGVLISWKNSPTKIAPRKIP</sequence>
<reference evidence="1 2" key="1">
    <citation type="submission" date="2018-10" db="EMBL/GenBank/DDBJ databases">
        <title>Draft genome sequence for the type isolate of Erwinia psidii, agent causal of bacterial blight in guava (Psidium guajava) and wilt and die-back of Eucalyptus spp.</title>
        <authorList>
            <person name="Hermenegildo P.S."/>
            <person name="Santos S.A."/>
            <person name="Guimaraes L.M.S."/>
            <person name="Vidigal P.M.P."/>
            <person name="Pereira I.C."/>
            <person name="Badel J.L."/>
            <person name="Alfenas-Zerbini P."/>
            <person name="Ferreira M.A.S.V."/>
            <person name="Alfenas A.C."/>
        </authorList>
    </citation>
    <scope>NUCLEOTIDE SEQUENCE [LARGE SCALE GENOMIC DNA]</scope>
    <source>
        <strain evidence="1 2">IBSBF 435</strain>
    </source>
</reference>